<sequence>MVSMAIMEDKVPSSFQEQAAGGSSSLRHSAFWYPRAPDPGLDLNDDCFTATESSNAKYQPLCWTVFGGRNGSYLRNLTGLSVTCSPLIRGIAFHYAVHTPEKTGTVGKFRARPNDSVTYFSIDGPGGEIVDTIEVFVQCSGGDAMRMVYNEDILVSTNRKRCFHVGKHESHLYGQISKRLIAVSPGSTITGLYWSQHLGRIIALGAISEIVGI</sequence>
<comment type="caution">
    <text evidence="1">The sequence shown here is derived from an EMBL/GenBank/DDBJ whole genome shotgun (WGS) entry which is preliminary data.</text>
</comment>
<reference evidence="1 2" key="1">
    <citation type="journal article" date="2014" name="Proc. Natl. Acad. Sci. U.S.A.">
        <title>Trajectory and genomic determinants of fungal-pathogen speciation and host adaptation.</title>
        <authorList>
            <person name="Hu X."/>
            <person name="Xiao G."/>
            <person name="Zheng P."/>
            <person name="Shang Y."/>
            <person name="Su Y."/>
            <person name="Zhang X."/>
            <person name="Liu X."/>
            <person name="Zhan S."/>
            <person name="St Leger R.J."/>
            <person name="Wang C."/>
        </authorList>
    </citation>
    <scope>NUCLEOTIDE SEQUENCE [LARGE SCALE GENOMIC DNA]</scope>
    <source>
        <strain evidence="1 2">ARSEF 1941</strain>
    </source>
</reference>
<organism evidence="1 2">
    <name type="scientific">Metarhizium album (strain ARSEF 1941)</name>
    <dbReference type="NCBI Taxonomy" id="1081103"/>
    <lineage>
        <taxon>Eukaryota</taxon>
        <taxon>Fungi</taxon>
        <taxon>Dikarya</taxon>
        <taxon>Ascomycota</taxon>
        <taxon>Pezizomycotina</taxon>
        <taxon>Sordariomycetes</taxon>
        <taxon>Hypocreomycetidae</taxon>
        <taxon>Hypocreales</taxon>
        <taxon>Clavicipitaceae</taxon>
        <taxon>Metarhizium</taxon>
    </lineage>
</organism>
<evidence type="ECO:0000313" key="1">
    <source>
        <dbReference type="EMBL" id="KHN98281.1"/>
    </source>
</evidence>
<accession>A0A0B2WQG3</accession>
<keyword evidence="2" id="KW-1185">Reference proteome</keyword>
<dbReference type="Proteomes" id="UP000030816">
    <property type="component" value="Unassembled WGS sequence"/>
</dbReference>
<dbReference type="GeneID" id="63738497"/>
<dbReference type="AlphaFoldDB" id="A0A0B2WQG3"/>
<dbReference type="STRING" id="1081103.A0A0B2WQG3"/>
<protein>
    <submittedName>
        <fullName evidence="1">F-box domain containing protein</fullName>
    </submittedName>
</protein>
<dbReference type="RefSeq" id="XP_040679347.1">
    <property type="nucleotide sequence ID" value="XM_040822841.1"/>
</dbReference>
<dbReference type="SUPFAM" id="SSF51101">
    <property type="entry name" value="Mannose-binding lectins"/>
    <property type="match status" value="1"/>
</dbReference>
<proteinExistence type="predicted"/>
<dbReference type="InterPro" id="IPR036404">
    <property type="entry name" value="Jacalin-like_lectin_dom_sf"/>
</dbReference>
<dbReference type="HOGENOM" id="CLU_1294664_0_0_1"/>
<dbReference type="OrthoDB" id="4933705at2759"/>
<dbReference type="EMBL" id="AZHE01000008">
    <property type="protein sequence ID" value="KHN98281.1"/>
    <property type="molecule type" value="Genomic_DNA"/>
</dbReference>
<evidence type="ECO:0000313" key="2">
    <source>
        <dbReference type="Proteomes" id="UP000030816"/>
    </source>
</evidence>
<gene>
    <name evidence="1" type="ORF">MAM_04042</name>
</gene>
<name>A0A0B2WQG3_METAS</name>